<feature type="compositionally biased region" description="Basic and acidic residues" evidence="5">
    <location>
        <begin position="286"/>
        <end position="306"/>
    </location>
</feature>
<dbReference type="PROSITE" id="PS51419">
    <property type="entry name" value="RAB"/>
    <property type="match status" value="1"/>
</dbReference>
<accession>A0AAD4N1H3</accession>
<evidence type="ECO:0000256" key="1">
    <source>
        <dbReference type="ARBA" id="ARBA00022741"/>
    </source>
</evidence>
<evidence type="ECO:0000313" key="7">
    <source>
        <dbReference type="EMBL" id="KAI1711375.1"/>
    </source>
</evidence>
<evidence type="ECO:0000313" key="8">
    <source>
        <dbReference type="Proteomes" id="UP001201812"/>
    </source>
</evidence>
<evidence type="ECO:0000256" key="5">
    <source>
        <dbReference type="SAM" id="MobiDB-lite"/>
    </source>
</evidence>
<reference evidence="7" key="1">
    <citation type="submission" date="2022-01" db="EMBL/GenBank/DDBJ databases">
        <title>Genome Sequence Resource for Two Populations of Ditylenchus destructor, the Migratory Endoparasitic Phytonematode.</title>
        <authorList>
            <person name="Zhang H."/>
            <person name="Lin R."/>
            <person name="Xie B."/>
        </authorList>
    </citation>
    <scope>NUCLEOTIDE SEQUENCE</scope>
    <source>
        <strain evidence="7">BazhouSP</strain>
    </source>
</reference>
<keyword evidence="1" id="KW-0547">Nucleotide-binding</keyword>
<dbReference type="EMBL" id="JAKKPZ010000022">
    <property type="protein sequence ID" value="KAI1711375.1"/>
    <property type="molecule type" value="Genomic_DNA"/>
</dbReference>
<feature type="region of interest" description="Disordered" evidence="5">
    <location>
        <begin position="264"/>
        <end position="310"/>
    </location>
</feature>
<dbReference type="GO" id="GO:0016020">
    <property type="term" value="C:membrane"/>
    <property type="evidence" value="ECO:0007669"/>
    <property type="project" value="InterPro"/>
</dbReference>
<feature type="compositionally biased region" description="Polar residues" evidence="5">
    <location>
        <begin position="120"/>
        <end position="143"/>
    </location>
</feature>
<comment type="caution">
    <text evidence="7">The sequence shown here is derived from an EMBL/GenBank/DDBJ whole genome shotgun (WGS) entry which is preliminary data.</text>
</comment>
<dbReference type="Gene3D" id="3.30.40.10">
    <property type="entry name" value="Zinc/RING finger domain, C3HC4 (zinc finger)"/>
    <property type="match status" value="1"/>
</dbReference>
<name>A0AAD4N1H3_9BILA</name>
<evidence type="ECO:0000259" key="6">
    <source>
        <dbReference type="SMART" id="SM00184"/>
    </source>
</evidence>
<dbReference type="InterPro" id="IPR027417">
    <property type="entry name" value="P-loop_NTPase"/>
</dbReference>
<dbReference type="SMART" id="SM00173">
    <property type="entry name" value="RAS"/>
    <property type="match status" value="1"/>
</dbReference>
<dbReference type="Gene3D" id="3.40.50.300">
    <property type="entry name" value="P-loop containing nucleotide triphosphate hydrolases"/>
    <property type="match status" value="1"/>
</dbReference>
<keyword evidence="2" id="KW-0863">Zinc-finger</keyword>
<evidence type="ECO:0000256" key="4">
    <source>
        <dbReference type="ARBA" id="ARBA00023134"/>
    </source>
</evidence>
<feature type="region of interest" description="Disordered" evidence="5">
    <location>
        <begin position="179"/>
        <end position="217"/>
    </location>
</feature>
<dbReference type="PRINTS" id="PR00449">
    <property type="entry name" value="RASTRNSFRMNG"/>
</dbReference>
<dbReference type="Proteomes" id="UP001201812">
    <property type="component" value="Unassembled WGS sequence"/>
</dbReference>
<dbReference type="Pfam" id="PF15227">
    <property type="entry name" value="zf-C3HC4_4"/>
    <property type="match status" value="1"/>
</dbReference>
<dbReference type="Pfam" id="PF00071">
    <property type="entry name" value="Ras"/>
    <property type="match status" value="1"/>
</dbReference>
<keyword evidence="2" id="KW-0479">Metal-binding</keyword>
<dbReference type="InterPro" id="IPR020849">
    <property type="entry name" value="Small_GTPase_Ras-type"/>
</dbReference>
<keyword evidence="8" id="KW-1185">Reference proteome</keyword>
<dbReference type="SUPFAM" id="SSF57850">
    <property type="entry name" value="RING/U-box"/>
    <property type="match status" value="1"/>
</dbReference>
<feature type="compositionally biased region" description="Polar residues" evidence="5">
    <location>
        <begin position="264"/>
        <end position="281"/>
    </location>
</feature>
<protein>
    <submittedName>
        <fullName evidence="7">Ras family domain-containing protein</fullName>
    </submittedName>
</protein>
<feature type="domain" description="RING-type" evidence="6">
    <location>
        <begin position="55"/>
        <end position="223"/>
    </location>
</feature>
<dbReference type="GO" id="GO:0008270">
    <property type="term" value="F:zinc ion binding"/>
    <property type="evidence" value="ECO:0007669"/>
    <property type="project" value="UniProtKB-KW"/>
</dbReference>
<dbReference type="SMART" id="SM00175">
    <property type="entry name" value="RAB"/>
    <property type="match status" value="1"/>
</dbReference>
<dbReference type="GO" id="GO:0003924">
    <property type="term" value="F:GTPase activity"/>
    <property type="evidence" value="ECO:0007669"/>
    <property type="project" value="InterPro"/>
</dbReference>
<feature type="region of interest" description="Disordered" evidence="5">
    <location>
        <begin position="120"/>
        <end position="154"/>
    </location>
</feature>
<proteinExistence type="predicted"/>
<gene>
    <name evidence="7" type="ORF">DdX_10254</name>
</gene>
<dbReference type="InterPro" id="IPR001841">
    <property type="entry name" value="Znf_RING"/>
</dbReference>
<dbReference type="InterPro" id="IPR013083">
    <property type="entry name" value="Znf_RING/FYVE/PHD"/>
</dbReference>
<sequence>MTIVLNPLHSSEWRSQNFVTNSKDSIILEDSISKRNSLNIAHSGHFPQETDGLRCPHCADLFRNPVILPCGHSLCGHCSAQLLTEQREISSIKSQSWQGSHSSKIRMGTKTLSVLRPATSSNSQMTHADLKQQCTPLRQSVKTPSSLSRRSKPRSGIFKNLFGGSVACGSIERLVEEDSEFTNPEAKSAPKSKPIPVVSGNLTNPGLAKPTRPAYKSPKCPVCGAGPRMIPPIRNLVLDQLAHSLKQFEKQNATISRNEASFSPTFSANHAEKTSISSGSSGFEDVPTHAEPPRDAARSRNEECRRSPKAMPAPVVKKLADTISEDEDDVCLLKSCKVAIFGAPKTGKTQLASTQKLNSLLFGQINEADVDQSKESGSEEECSRTSIMDELKAKYRLCILDNNDLAQDARDADAIVLTYASNDKSSLDMLKSCIVPEIRLRRADDLPMILVATKCDLKASTTTPHSNKSRPRNGSGNAQLVPACEGEALAQDLGCPFLEVSAKTNFNVNTIFLQLIQMIDRRESA</sequence>
<keyword evidence="3" id="KW-0862">Zinc</keyword>
<dbReference type="PROSITE" id="PS51421">
    <property type="entry name" value="RAS"/>
    <property type="match status" value="1"/>
</dbReference>
<dbReference type="SMART" id="SM00174">
    <property type="entry name" value="RHO"/>
    <property type="match status" value="1"/>
</dbReference>
<dbReference type="SMART" id="SM00184">
    <property type="entry name" value="RING"/>
    <property type="match status" value="1"/>
</dbReference>
<keyword evidence="4" id="KW-0342">GTP-binding</keyword>
<evidence type="ECO:0000256" key="3">
    <source>
        <dbReference type="ARBA" id="ARBA00022833"/>
    </source>
</evidence>
<dbReference type="SUPFAM" id="SSF52540">
    <property type="entry name" value="P-loop containing nucleoside triphosphate hydrolases"/>
    <property type="match status" value="1"/>
</dbReference>
<evidence type="ECO:0000256" key="2">
    <source>
        <dbReference type="ARBA" id="ARBA00022771"/>
    </source>
</evidence>
<organism evidence="7 8">
    <name type="scientific">Ditylenchus destructor</name>
    <dbReference type="NCBI Taxonomy" id="166010"/>
    <lineage>
        <taxon>Eukaryota</taxon>
        <taxon>Metazoa</taxon>
        <taxon>Ecdysozoa</taxon>
        <taxon>Nematoda</taxon>
        <taxon>Chromadorea</taxon>
        <taxon>Rhabditida</taxon>
        <taxon>Tylenchina</taxon>
        <taxon>Tylenchomorpha</taxon>
        <taxon>Sphaerularioidea</taxon>
        <taxon>Anguinidae</taxon>
        <taxon>Anguininae</taxon>
        <taxon>Ditylenchus</taxon>
    </lineage>
</organism>
<dbReference type="PANTHER" id="PTHR24070">
    <property type="entry name" value="RAS, DI-RAS, AND RHEB FAMILY MEMBERS OF SMALL GTPASE SUPERFAMILY"/>
    <property type="match status" value="1"/>
</dbReference>
<dbReference type="InterPro" id="IPR001806">
    <property type="entry name" value="Small_GTPase"/>
</dbReference>
<dbReference type="GO" id="GO:0005525">
    <property type="term" value="F:GTP binding"/>
    <property type="evidence" value="ECO:0007669"/>
    <property type="project" value="UniProtKB-KW"/>
</dbReference>
<dbReference type="AlphaFoldDB" id="A0AAD4N1H3"/>
<dbReference type="GO" id="GO:0007165">
    <property type="term" value="P:signal transduction"/>
    <property type="evidence" value="ECO:0007669"/>
    <property type="project" value="InterPro"/>
</dbReference>